<organism evidence="2 3">
    <name type="scientific">Sulfurimonas aquatica</name>
    <dbReference type="NCBI Taxonomy" id="2672570"/>
    <lineage>
        <taxon>Bacteria</taxon>
        <taxon>Pseudomonadati</taxon>
        <taxon>Campylobacterota</taxon>
        <taxon>Epsilonproteobacteria</taxon>
        <taxon>Campylobacterales</taxon>
        <taxon>Sulfurimonadaceae</taxon>
        <taxon>Sulfurimonas</taxon>
    </lineage>
</organism>
<keyword evidence="3" id="KW-1185">Reference proteome</keyword>
<accession>A0A975B1P5</accession>
<feature type="domain" description="Immunity MXAN-0049 protein" evidence="1">
    <location>
        <begin position="35"/>
        <end position="179"/>
    </location>
</feature>
<evidence type="ECO:0000313" key="2">
    <source>
        <dbReference type="EMBL" id="QSZ42617.1"/>
    </source>
</evidence>
<reference evidence="2" key="1">
    <citation type="submission" date="2019-11" db="EMBL/GenBank/DDBJ databases">
        <authorList>
            <person name="Kojima H."/>
        </authorList>
    </citation>
    <scope>NUCLEOTIDE SEQUENCE</scope>
    <source>
        <strain evidence="2">H1576</strain>
    </source>
</reference>
<dbReference type="InterPro" id="IPR012433">
    <property type="entry name" value="Imm11"/>
</dbReference>
<dbReference type="RefSeq" id="WP_207561428.1">
    <property type="nucleotide sequence ID" value="NZ_CP046072.1"/>
</dbReference>
<proteinExistence type="predicted"/>
<evidence type="ECO:0000259" key="1">
    <source>
        <dbReference type="Pfam" id="PF07791"/>
    </source>
</evidence>
<name>A0A975B1P5_9BACT</name>
<reference evidence="2" key="2">
    <citation type="submission" date="2021-04" db="EMBL/GenBank/DDBJ databases">
        <title>Isolation and characterization of a novel species of the genus Sulfurimonas.</title>
        <authorList>
            <person name="Fukui M."/>
        </authorList>
    </citation>
    <scope>NUCLEOTIDE SEQUENCE</scope>
    <source>
        <strain evidence="2">H1576</strain>
    </source>
</reference>
<gene>
    <name evidence="2" type="ORF">GJV85_11025</name>
</gene>
<evidence type="ECO:0000313" key="3">
    <source>
        <dbReference type="Proteomes" id="UP000671852"/>
    </source>
</evidence>
<dbReference type="Pfam" id="PF07791">
    <property type="entry name" value="Imm11"/>
    <property type="match status" value="1"/>
</dbReference>
<dbReference type="KEGG" id="saqt:GJV85_11025"/>
<dbReference type="Proteomes" id="UP000671852">
    <property type="component" value="Chromosome"/>
</dbReference>
<sequence length="186" mass="21220">MEYYIFDAISPNDNAPFLELPAEIDLIESIMGKKPDFDKLPIKILAEIEEDEEVVYTDIINPGVPLFSEKMKSSLDELGINNIDYYPVDIVDWDTQEILAKYWLAIVKEIISCIDIDKSQVEKSSAGLSVVTQFSIDHSKTAGSRLFRFHNIPGLIIINEELKDKLSKVMFKGVSFLHTKEYSRKV</sequence>
<dbReference type="EMBL" id="CP046072">
    <property type="protein sequence ID" value="QSZ42617.1"/>
    <property type="molecule type" value="Genomic_DNA"/>
</dbReference>
<dbReference type="AlphaFoldDB" id="A0A975B1P5"/>
<protein>
    <recommendedName>
        <fullName evidence="1">Immunity MXAN-0049 protein domain-containing protein</fullName>
    </recommendedName>
</protein>